<dbReference type="CDD" id="cd07105">
    <property type="entry name" value="ALDH_SaliADH"/>
    <property type="match status" value="1"/>
</dbReference>
<organism evidence="7 8">
    <name type="scientific">Massilia norwichensis</name>
    <dbReference type="NCBI Taxonomy" id="1442366"/>
    <lineage>
        <taxon>Bacteria</taxon>
        <taxon>Pseudomonadati</taxon>
        <taxon>Pseudomonadota</taxon>
        <taxon>Betaproteobacteria</taxon>
        <taxon>Burkholderiales</taxon>
        <taxon>Oxalobacteraceae</taxon>
        <taxon>Telluria group</taxon>
        <taxon>Massilia</taxon>
    </lineage>
</organism>
<sequence length="484" mass="50591">MFQTDLLIAGVARAASNGASFERFDPSTGALATRAAAATLDDCDAAAAAAREAFPAWAAMAPGARRALLLAAADRMEALRGQFVEAAVSEVGGAPGWYHFNVTLAANMLREAASMTTQIGGEVIPSDVPGSLAMGVRQPCGVVLGIAPWNAPIILGTRALAMPLACGNTVILKASELCPAVHRLIAQVFVDAGFPPGVVNLVSNAPGEAPQVVERLIAHPAVRRVNFTGSTRVGRIVAQHAASHLKPVLLELGGKNPILVLDDADLDAAVEAAAFSAFFNQGQICMSADRILVDRKVASIFIDKLAAKTATLRAAHADAPLAGMVDPAAAERVAAMLQDARERGATVTQSGAQQGAIDGNLLQPAIVDGVTPDMRVWYEESFGPIVSVIRFDTDEEAIRLANDSEYGLTSSVFSRDIGRAMAVAQRIESGICHINGPTVHDEAQMPFGGVKGSGYGRFGGKAAIAEFTDLRWITVQTGARHYPI</sequence>
<evidence type="ECO:0000256" key="4">
    <source>
        <dbReference type="PROSITE-ProRule" id="PRU10007"/>
    </source>
</evidence>
<dbReference type="PANTHER" id="PTHR42986">
    <property type="entry name" value="BENZALDEHYDE DEHYDROGENASE YFMT"/>
    <property type="match status" value="1"/>
</dbReference>
<dbReference type="Pfam" id="PF00171">
    <property type="entry name" value="Aldedh"/>
    <property type="match status" value="1"/>
</dbReference>
<dbReference type="PANTHER" id="PTHR42986:SF1">
    <property type="entry name" value="BENZALDEHYDE DEHYDROGENASE YFMT"/>
    <property type="match status" value="1"/>
</dbReference>
<evidence type="ECO:0000256" key="1">
    <source>
        <dbReference type="ARBA" id="ARBA00009986"/>
    </source>
</evidence>
<reference evidence="7 8" key="1">
    <citation type="submission" date="2022-08" db="EMBL/GenBank/DDBJ databases">
        <title>Reclassification of Massilia species as members of the genera Telluria, Duganella, Pseudoduganella, Mokoshia gen. nov. and Zemynaea gen. nov. using orthogonal and non-orthogonal genome-based approaches.</title>
        <authorList>
            <person name="Bowman J.P."/>
        </authorList>
    </citation>
    <scope>NUCLEOTIDE SEQUENCE [LARGE SCALE GENOMIC DNA]</scope>
    <source>
        <strain evidence="7 8">LMG 28164</strain>
    </source>
</reference>
<evidence type="ECO:0000256" key="3">
    <source>
        <dbReference type="ARBA" id="ARBA00023027"/>
    </source>
</evidence>
<dbReference type="InterPro" id="IPR015590">
    <property type="entry name" value="Aldehyde_DH_dom"/>
</dbReference>
<keyword evidence="2 5" id="KW-0560">Oxidoreductase</keyword>
<feature type="active site" evidence="4">
    <location>
        <position position="251"/>
    </location>
</feature>
<evidence type="ECO:0000256" key="2">
    <source>
        <dbReference type="ARBA" id="ARBA00023002"/>
    </source>
</evidence>
<comment type="caution">
    <text evidence="7">The sequence shown here is derived from an EMBL/GenBank/DDBJ whole genome shotgun (WGS) entry which is preliminary data.</text>
</comment>
<evidence type="ECO:0000256" key="5">
    <source>
        <dbReference type="RuleBase" id="RU003345"/>
    </source>
</evidence>
<dbReference type="InterPro" id="IPR016161">
    <property type="entry name" value="Ald_DH/histidinol_DH"/>
</dbReference>
<keyword evidence="8" id="KW-1185">Reference proteome</keyword>
<dbReference type="Gene3D" id="3.40.605.10">
    <property type="entry name" value="Aldehyde Dehydrogenase, Chain A, domain 1"/>
    <property type="match status" value="1"/>
</dbReference>
<evidence type="ECO:0000313" key="7">
    <source>
        <dbReference type="EMBL" id="MCS0588461.1"/>
    </source>
</evidence>
<dbReference type="Gene3D" id="3.40.309.10">
    <property type="entry name" value="Aldehyde Dehydrogenase, Chain A, domain 2"/>
    <property type="match status" value="1"/>
</dbReference>
<keyword evidence="3" id="KW-0520">NAD</keyword>
<dbReference type="InterPro" id="IPR016162">
    <property type="entry name" value="Ald_DH_N"/>
</dbReference>
<dbReference type="InterPro" id="IPR029510">
    <property type="entry name" value="Ald_DH_CS_GLU"/>
</dbReference>
<evidence type="ECO:0000259" key="6">
    <source>
        <dbReference type="Pfam" id="PF00171"/>
    </source>
</evidence>
<dbReference type="SUPFAM" id="SSF53720">
    <property type="entry name" value="ALDH-like"/>
    <property type="match status" value="1"/>
</dbReference>
<protein>
    <submittedName>
        <fullName evidence="7">Aldehyde dehydrogenase</fullName>
    </submittedName>
</protein>
<comment type="similarity">
    <text evidence="1 5">Belongs to the aldehyde dehydrogenase family.</text>
</comment>
<accession>A0ABT2A2P5</accession>
<dbReference type="EMBL" id="JANUGX010000003">
    <property type="protein sequence ID" value="MCS0588461.1"/>
    <property type="molecule type" value="Genomic_DNA"/>
</dbReference>
<name>A0ABT2A2P5_9BURK</name>
<feature type="domain" description="Aldehyde dehydrogenase" evidence="6">
    <location>
        <begin position="17"/>
        <end position="473"/>
    </location>
</feature>
<dbReference type="InterPro" id="IPR016163">
    <property type="entry name" value="Ald_DH_C"/>
</dbReference>
<gene>
    <name evidence="7" type="ORF">NX782_04520</name>
</gene>
<proteinExistence type="inferred from homology"/>
<dbReference type="PROSITE" id="PS00687">
    <property type="entry name" value="ALDEHYDE_DEHYDR_GLU"/>
    <property type="match status" value="1"/>
</dbReference>
<evidence type="ECO:0000313" key="8">
    <source>
        <dbReference type="Proteomes" id="UP001205560"/>
    </source>
</evidence>
<dbReference type="Proteomes" id="UP001205560">
    <property type="component" value="Unassembled WGS sequence"/>
</dbReference>
<dbReference type="RefSeq" id="WP_258844222.1">
    <property type="nucleotide sequence ID" value="NZ_JANUGX010000003.1"/>
</dbReference>